<feature type="active site" evidence="6">
    <location>
        <position position="151"/>
    </location>
</feature>
<feature type="domain" description="Peptidase S26" evidence="8">
    <location>
        <begin position="121"/>
        <end position="312"/>
    </location>
</feature>
<evidence type="ECO:0000256" key="7">
    <source>
        <dbReference type="RuleBase" id="RU362042"/>
    </source>
</evidence>
<comment type="similarity">
    <text evidence="2 7">Belongs to the peptidase S26 family.</text>
</comment>
<comment type="caution">
    <text evidence="7">Lacks conserved residue(s) required for the propagation of feature annotation.</text>
</comment>
<organism evidence="9">
    <name type="scientific">Sediminibacterium sp. KACHI17</name>
    <dbReference type="NCBI Taxonomy" id="1751071"/>
    <lineage>
        <taxon>Bacteria</taxon>
        <taxon>Pseudomonadati</taxon>
        <taxon>Bacteroidota</taxon>
        <taxon>Chitinophagia</taxon>
        <taxon>Chitinophagales</taxon>
        <taxon>Chitinophagaceae</taxon>
        <taxon>Sediminibacterium</taxon>
    </lineage>
</organism>
<dbReference type="InterPro" id="IPR000223">
    <property type="entry name" value="Pept_S26A_signal_pept_1"/>
</dbReference>
<comment type="catalytic activity">
    <reaction evidence="1 7">
        <text>Cleavage of hydrophobic, N-terminal signal or leader sequences from secreted and periplasmic proteins.</text>
        <dbReference type="EC" id="3.4.21.89"/>
    </reaction>
</comment>
<evidence type="ECO:0000256" key="2">
    <source>
        <dbReference type="ARBA" id="ARBA00009370"/>
    </source>
</evidence>
<dbReference type="EMBL" id="AP029612">
    <property type="protein sequence ID" value="BFG70028.1"/>
    <property type="molecule type" value="Genomic_DNA"/>
</dbReference>
<dbReference type="AlphaFoldDB" id="A0AAT9GHN0"/>
<proteinExistence type="inferred from homology"/>
<accession>A0AAT9GHN0</accession>
<feature type="transmembrane region" description="Helical" evidence="7">
    <location>
        <begin position="50"/>
        <end position="75"/>
    </location>
</feature>
<dbReference type="Gene3D" id="2.10.109.10">
    <property type="entry name" value="Umud Fragment, subunit A"/>
    <property type="match status" value="2"/>
</dbReference>
<evidence type="ECO:0000259" key="8">
    <source>
        <dbReference type="Pfam" id="PF10502"/>
    </source>
</evidence>
<dbReference type="GO" id="GO:0004252">
    <property type="term" value="F:serine-type endopeptidase activity"/>
    <property type="evidence" value="ECO:0007669"/>
    <property type="project" value="InterPro"/>
</dbReference>
<dbReference type="InterPro" id="IPR019758">
    <property type="entry name" value="Pept_S26A_signal_pept_1_CS"/>
</dbReference>
<sequence length="502" mass="58461">MGLTLFIVGIIGWHLGMWGMFKKAGIEPWKALIPFYNTWQIVEKCHIRKYWFWLQLIPIAGQFITIWITIIFVMHFKRFNLIHHTATVLLPFIYFPYLGFSKEEKWHGAEAFKAYKKPGSREWVDAGVFAVVAATIIRTFVFEAYVIPTESMEKTLLVNDFLFVNKMSYGARIPQTPLSFPFVHNTMPFSQTTPSYLKWIQIPYKRLPAFTEVKRNDVVVFNFPAGDTIINRPEFGSKVTYYDVLRFTFKGNRQELFASPEYPIIVHPMDKTDNYIKRCVAVGGDVLHIRNGQLYVNGEPAMVPGGSQTEYVVVTNKKPYDPDFLKEELGIDLDDTKQQLEMLSDSSFKFNVTPDELAKLRKLPNFVSDSPYTENYIGMTFPADEANYPWSIDNYGPLRVPAKGDTLLLSQQNISLYRRLIATYEGNTLEEKDGQFFINGQKTNTYVTKYNYYWMMGDNRHRSQDSRYWGFVPETHIVGKASLIWFSWDKGPRWKRLMKSIR</sequence>
<evidence type="ECO:0000313" key="9">
    <source>
        <dbReference type="EMBL" id="BFG70028.1"/>
    </source>
</evidence>
<dbReference type="EC" id="3.4.21.89" evidence="3 7"/>
<dbReference type="RefSeq" id="WP_353550322.1">
    <property type="nucleotide sequence ID" value="NZ_AP029612.1"/>
</dbReference>
<feature type="transmembrane region" description="Helical" evidence="7">
    <location>
        <begin position="81"/>
        <end position="100"/>
    </location>
</feature>
<dbReference type="PANTHER" id="PTHR43390:SF1">
    <property type="entry name" value="CHLOROPLAST PROCESSING PEPTIDASE"/>
    <property type="match status" value="1"/>
</dbReference>
<protein>
    <recommendedName>
        <fullName evidence="4 7">Signal peptidase I</fullName>
        <ecNumber evidence="3 7">3.4.21.89</ecNumber>
    </recommendedName>
</protein>
<dbReference type="NCBIfam" id="TIGR02227">
    <property type="entry name" value="sigpep_I_bact"/>
    <property type="match status" value="2"/>
</dbReference>
<evidence type="ECO:0000256" key="3">
    <source>
        <dbReference type="ARBA" id="ARBA00013208"/>
    </source>
</evidence>
<dbReference type="PROSITE" id="PS00761">
    <property type="entry name" value="SPASE_I_3"/>
    <property type="match status" value="1"/>
</dbReference>
<keyword evidence="7" id="KW-0812">Transmembrane</keyword>
<dbReference type="InterPro" id="IPR019533">
    <property type="entry name" value="Peptidase_S26"/>
</dbReference>
<keyword evidence="7" id="KW-0645">Protease</keyword>
<dbReference type="Pfam" id="PF18936">
    <property type="entry name" value="DUF5684"/>
    <property type="match status" value="1"/>
</dbReference>
<keyword evidence="7" id="KW-0472">Membrane</keyword>
<name>A0AAT9GHN0_9BACT</name>
<dbReference type="InterPro" id="IPR036286">
    <property type="entry name" value="LexA/Signal_pep-like_sf"/>
</dbReference>
<dbReference type="InterPro" id="IPR043739">
    <property type="entry name" value="DUF5684"/>
</dbReference>
<evidence type="ECO:0000256" key="5">
    <source>
        <dbReference type="ARBA" id="ARBA00022801"/>
    </source>
</evidence>
<keyword evidence="5 7" id="KW-0378">Hydrolase</keyword>
<dbReference type="CDD" id="cd06530">
    <property type="entry name" value="S26_SPase_I"/>
    <property type="match status" value="2"/>
</dbReference>
<dbReference type="Pfam" id="PF10502">
    <property type="entry name" value="Peptidase_S26"/>
    <property type="match status" value="2"/>
</dbReference>
<feature type="domain" description="Peptidase S26" evidence="8">
    <location>
        <begin position="400"/>
        <end position="486"/>
    </location>
</feature>
<keyword evidence="7" id="KW-1133">Transmembrane helix</keyword>
<dbReference type="SUPFAM" id="SSF51306">
    <property type="entry name" value="LexA/Signal peptidase"/>
    <property type="match status" value="1"/>
</dbReference>
<reference evidence="9" key="1">
    <citation type="submission" date="2024-02" db="EMBL/GenBank/DDBJ databases">
        <title>Sediminibacterium planktonica sp. nov. and Sediminibacterium longus sp. nov., isolated from surface lake and river water.</title>
        <authorList>
            <person name="Watanabe K."/>
            <person name="Takemine S."/>
            <person name="Ishii Y."/>
            <person name="Ogata Y."/>
            <person name="Shindo C."/>
            <person name="Suda W."/>
        </authorList>
    </citation>
    <scope>NUCLEOTIDE SEQUENCE</scope>
    <source>
        <strain evidence="9">KACHI17</strain>
    </source>
</reference>
<gene>
    <name evidence="9" type="ORF">KACHI17_09090</name>
</gene>
<evidence type="ECO:0000256" key="1">
    <source>
        <dbReference type="ARBA" id="ARBA00000677"/>
    </source>
</evidence>
<dbReference type="GO" id="GO:0016020">
    <property type="term" value="C:membrane"/>
    <property type="evidence" value="ECO:0007669"/>
    <property type="project" value="UniProtKB-SubCell"/>
</dbReference>
<feature type="transmembrane region" description="Helical" evidence="7">
    <location>
        <begin position="6"/>
        <end position="21"/>
    </location>
</feature>
<dbReference type="GO" id="GO:0006465">
    <property type="term" value="P:signal peptide processing"/>
    <property type="evidence" value="ECO:0007669"/>
    <property type="project" value="InterPro"/>
</dbReference>
<dbReference type="PRINTS" id="PR00727">
    <property type="entry name" value="LEADERPTASE"/>
</dbReference>
<evidence type="ECO:0000256" key="6">
    <source>
        <dbReference type="PIRSR" id="PIRSR600223-1"/>
    </source>
</evidence>
<feature type="active site" evidence="6">
    <location>
        <position position="277"/>
    </location>
</feature>
<evidence type="ECO:0000256" key="4">
    <source>
        <dbReference type="ARBA" id="ARBA00019232"/>
    </source>
</evidence>
<dbReference type="PANTHER" id="PTHR43390">
    <property type="entry name" value="SIGNAL PEPTIDASE I"/>
    <property type="match status" value="1"/>
</dbReference>
<comment type="subcellular location">
    <subcellularLocation>
        <location evidence="7">Membrane</location>
        <topology evidence="7">Single-pass type II membrane protein</topology>
    </subcellularLocation>
</comment>
<dbReference type="GO" id="GO:0009003">
    <property type="term" value="F:signal peptidase activity"/>
    <property type="evidence" value="ECO:0007669"/>
    <property type="project" value="UniProtKB-EC"/>
</dbReference>